<accession>A0ABR0N216</accession>
<gene>
    <name evidence="2" type="ORF">PVK06_039105</name>
</gene>
<sequence>MGHDEVIIQSDSLEVVNAILDNNFTEANSALIRRIQSILSQEKQWCLRFILRDQNQIADCLAKQALSGSGNLQVFDDPHPMTHTLMDLDKNKNIFFS</sequence>
<comment type="caution">
    <text evidence="2">The sequence shown here is derived from an EMBL/GenBank/DDBJ whole genome shotgun (WGS) entry which is preliminary data.</text>
</comment>
<reference evidence="2 3" key="1">
    <citation type="submission" date="2023-03" db="EMBL/GenBank/DDBJ databases">
        <title>WGS of Gossypium arboreum.</title>
        <authorList>
            <person name="Yu D."/>
        </authorList>
    </citation>
    <scope>NUCLEOTIDE SEQUENCE [LARGE SCALE GENOMIC DNA]</scope>
    <source>
        <tissue evidence="2">Leaf</tissue>
    </source>
</reference>
<evidence type="ECO:0000313" key="3">
    <source>
        <dbReference type="Proteomes" id="UP001358586"/>
    </source>
</evidence>
<dbReference type="SUPFAM" id="SSF53098">
    <property type="entry name" value="Ribonuclease H-like"/>
    <property type="match status" value="1"/>
</dbReference>
<dbReference type="PANTHER" id="PTHR47723:SF19">
    <property type="entry name" value="POLYNUCLEOTIDYL TRANSFERASE, RIBONUCLEASE H-LIKE SUPERFAMILY PROTEIN"/>
    <property type="match status" value="1"/>
</dbReference>
<dbReference type="Pfam" id="PF13456">
    <property type="entry name" value="RVT_3"/>
    <property type="match status" value="1"/>
</dbReference>
<dbReference type="Gene3D" id="3.30.420.10">
    <property type="entry name" value="Ribonuclease H-like superfamily/Ribonuclease H"/>
    <property type="match status" value="1"/>
</dbReference>
<dbReference type="InterPro" id="IPR036397">
    <property type="entry name" value="RNaseH_sf"/>
</dbReference>
<dbReference type="InterPro" id="IPR012337">
    <property type="entry name" value="RNaseH-like_sf"/>
</dbReference>
<feature type="domain" description="RNase H type-1" evidence="1">
    <location>
        <begin position="2"/>
        <end position="65"/>
    </location>
</feature>
<evidence type="ECO:0000313" key="2">
    <source>
        <dbReference type="EMBL" id="KAK5784579.1"/>
    </source>
</evidence>
<dbReference type="InterPro" id="IPR044730">
    <property type="entry name" value="RNase_H-like_dom_plant"/>
</dbReference>
<dbReference type="EMBL" id="JARKNE010000011">
    <property type="protein sequence ID" value="KAK5784579.1"/>
    <property type="molecule type" value="Genomic_DNA"/>
</dbReference>
<dbReference type="InterPro" id="IPR002156">
    <property type="entry name" value="RNaseH_domain"/>
</dbReference>
<evidence type="ECO:0000259" key="1">
    <source>
        <dbReference type="Pfam" id="PF13456"/>
    </source>
</evidence>
<proteinExistence type="predicted"/>
<dbReference type="InterPro" id="IPR053151">
    <property type="entry name" value="RNase_H-like"/>
</dbReference>
<name>A0ABR0N216_GOSAR</name>
<protein>
    <recommendedName>
        <fullName evidence="1">RNase H type-1 domain-containing protein</fullName>
    </recommendedName>
</protein>
<dbReference type="Proteomes" id="UP001358586">
    <property type="component" value="Chromosome 11"/>
</dbReference>
<organism evidence="2 3">
    <name type="scientific">Gossypium arboreum</name>
    <name type="common">Tree cotton</name>
    <name type="synonym">Gossypium nanking</name>
    <dbReference type="NCBI Taxonomy" id="29729"/>
    <lineage>
        <taxon>Eukaryota</taxon>
        <taxon>Viridiplantae</taxon>
        <taxon>Streptophyta</taxon>
        <taxon>Embryophyta</taxon>
        <taxon>Tracheophyta</taxon>
        <taxon>Spermatophyta</taxon>
        <taxon>Magnoliopsida</taxon>
        <taxon>eudicotyledons</taxon>
        <taxon>Gunneridae</taxon>
        <taxon>Pentapetalae</taxon>
        <taxon>rosids</taxon>
        <taxon>malvids</taxon>
        <taxon>Malvales</taxon>
        <taxon>Malvaceae</taxon>
        <taxon>Malvoideae</taxon>
        <taxon>Gossypium</taxon>
    </lineage>
</organism>
<dbReference type="CDD" id="cd06222">
    <property type="entry name" value="RNase_H_like"/>
    <property type="match status" value="1"/>
</dbReference>
<dbReference type="PANTHER" id="PTHR47723">
    <property type="entry name" value="OS05G0353850 PROTEIN"/>
    <property type="match status" value="1"/>
</dbReference>
<keyword evidence="3" id="KW-1185">Reference proteome</keyword>